<name>A0A1H1SNU9_9ACTN</name>
<gene>
    <name evidence="2" type="ORF">SAMN04489812_2081</name>
</gene>
<keyword evidence="1" id="KW-0472">Membrane</keyword>
<organism evidence="2 3">
    <name type="scientific">Microlunatus soli</name>
    <dbReference type="NCBI Taxonomy" id="630515"/>
    <lineage>
        <taxon>Bacteria</taxon>
        <taxon>Bacillati</taxon>
        <taxon>Actinomycetota</taxon>
        <taxon>Actinomycetes</taxon>
        <taxon>Propionibacteriales</taxon>
        <taxon>Propionibacteriaceae</taxon>
        <taxon>Microlunatus</taxon>
    </lineage>
</organism>
<dbReference type="OrthoDB" id="5179260at2"/>
<dbReference type="Proteomes" id="UP000199103">
    <property type="component" value="Chromosome I"/>
</dbReference>
<reference evidence="2 3" key="1">
    <citation type="submission" date="2016-10" db="EMBL/GenBank/DDBJ databases">
        <authorList>
            <person name="de Groot N.N."/>
        </authorList>
    </citation>
    <scope>NUCLEOTIDE SEQUENCE [LARGE SCALE GENOMIC DNA]</scope>
    <source>
        <strain evidence="2 3">DSM 21800</strain>
    </source>
</reference>
<keyword evidence="1" id="KW-0812">Transmembrane</keyword>
<dbReference type="STRING" id="630515.SAMN04489812_2081"/>
<dbReference type="EMBL" id="LT629772">
    <property type="protein sequence ID" value="SDS49581.1"/>
    <property type="molecule type" value="Genomic_DNA"/>
</dbReference>
<evidence type="ECO:0000256" key="1">
    <source>
        <dbReference type="SAM" id="Phobius"/>
    </source>
</evidence>
<keyword evidence="1" id="KW-1133">Transmembrane helix</keyword>
<keyword evidence="3" id="KW-1185">Reference proteome</keyword>
<evidence type="ECO:0000313" key="2">
    <source>
        <dbReference type="EMBL" id="SDS49581.1"/>
    </source>
</evidence>
<dbReference type="RefSeq" id="WP_091524010.1">
    <property type="nucleotide sequence ID" value="NZ_LT629772.1"/>
</dbReference>
<protein>
    <submittedName>
        <fullName evidence="2">Uncharacterized protein</fullName>
    </submittedName>
</protein>
<dbReference type="AlphaFoldDB" id="A0A1H1SNU9"/>
<proteinExistence type="predicted"/>
<feature type="transmembrane region" description="Helical" evidence="1">
    <location>
        <begin position="183"/>
        <end position="204"/>
    </location>
</feature>
<evidence type="ECO:0000313" key="3">
    <source>
        <dbReference type="Proteomes" id="UP000199103"/>
    </source>
</evidence>
<accession>A0A1H1SNU9</accession>
<sequence>MTFRDIIGVMLRRWYLCVLILAAAGSLAWTYDRDSGGYTTDTVVIFTKPATSTLQPDNGAGDVSVISFAGAIANDINGANTTPLYAAPDAPLYGAGVREGILVGVPNAGGQWSTSLTTAEIDIQIVGRSPAWVAQQQHRILAEIHRSTAAQQSGTRLKARISATTEPLSTEITHIMPAPSSRLTAFAAIGIASILAAGAVAIMFDRLVELARNRRTQGGHTLSSPAVEALS</sequence>